<keyword evidence="1" id="KW-0472">Membrane</keyword>
<reference evidence="2 3" key="1">
    <citation type="submission" date="2013-11" db="EMBL/GenBank/DDBJ databases">
        <title>Comparative genomics of Ignicoccus.</title>
        <authorList>
            <person name="Podar M."/>
        </authorList>
    </citation>
    <scope>NUCLEOTIDE SEQUENCE [LARGE SCALE GENOMIC DNA]</scope>
    <source>
        <strain evidence="2 3">DSM 13165</strain>
    </source>
</reference>
<dbReference type="EMBL" id="CP006867">
    <property type="protein sequence ID" value="ALU12211.1"/>
    <property type="molecule type" value="Genomic_DNA"/>
</dbReference>
<keyword evidence="1" id="KW-1133">Transmembrane helix</keyword>
<sequence>MKRLRKGLISDIIAEYLTPINMLLFITFLMMIAVIAWFINVWWTVEQQKLLLLKQSQQAVSVP</sequence>
<proteinExistence type="predicted"/>
<protein>
    <submittedName>
        <fullName evidence="2">Uncharacterized protein</fullName>
    </submittedName>
</protein>
<accession>A0A0U3ECN1</accession>
<dbReference type="AlphaFoldDB" id="A0A0U3ECN1"/>
<keyword evidence="3" id="KW-1185">Reference proteome</keyword>
<evidence type="ECO:0000313" key="3">
    <source>
        <dbReference type="Proteomes" id="UP000060778"/>
    </source>
</evidence>
<dbReference type="GeneID" id="30679698"/>
<evidence type="ECO:0000313" key="2">
    <source>
        <dbReference type="EMBL" id="ALU12211.1"/>
    </source>
</evidence>
<name>A0A0U3ECN1_9CREN</name>
<dbReference type="KEGG" id="iis:EYM_01440"/>
<keyword evidence="1" id="KW-0812">Transmembrane</keyword>
<evidence type="ECO:0000256" key="1">
    <source>
        <dbReference type="SAM" id="Phobius"/>
    </source>
</evidence>
<dbReference type="RefSeq" id="WP_075049334.1">
    <property type="nucleotide sequence ID" value="NZ_CP006867.1"/>
</dbReference>
<dbReference type="Proteomes" id="UP000060778">
    <property type="component" value="Chromosome"/>
</dbReference>
<feature type="transmembrane region" description="Helical" evidence="1">
    <location>
        <begin position="20"/>
        <end position="43"/>
    </location>
</feature>
<organism evidence="2 3">
    <name type="scientific">Ignicoccus islandicus DSM 13165</name>
    <dbReference type="NCBI Taxonomy" id="940295"/>
    <lineage>
        <taxon>Archaea</taxon>
        <taxon>Thermoproteota</taxon>
        <taxon>Thermoprotei</taxon>
        <taxon>Desulfurococcales</taxon>
        <taxon>Desulfurococcaceae</taxon>
        <taxon>Ignicoccus</taxon>
    </lineage>
</organism>
<gene>
    <name evidence="2" type="ORF">EYM_01440</name>
</gene>